<dbReference type="GO" id="GO:0031419">
    <property type="term" value="F:cobalamin binding"/>
    <property type="evidence" value="ECO:0007669"/>
    <property type="project" value="UniProtKB-KW"/>
</dbReference>
<dbReference type="PROSITE" id="PS51332">
    <property type="entry name" value="B12_BINDING"/>
    <property type="match status" value="1"/>
</dbReference>
<dbReference type="STRING" id="1560234.SP90_03125"/>
<feature type="domain" description="Pterin-binding" evidence="22">
    <location>
        <begin position="319"/>
        <end position="562"/>
    </location>
</feature>
<evidence type="ECO:0000256" key="3">
    <source>
        <dbReference type="ARBA" id="ARBA00001956"/>
    </source>
</evidence>
<keyword evidence="11" id="KW-0846">Cobalamin</keyword>
<evidence type="ECO:0000259" key="24">
    <source>
        <dbReference type="PROSITE" id="PS51337"/>
    </source>
</evidence>
<keyword evidence="26" id="KW-1185">Reference proteome</keyword>
<comment type="catalytic activity">
    <reaction evidence="1">
        <text>(6S)-5-methyl-5,6,7,8-tetrahydrofolate + L-homocysteine = (6S)-5,6,7,8-tetrahydrofolate + L-methionine</text>
        <dbReference type="Rhea" id="RHEA:11172"/>
        <dbReference type="ChEBI" id="CHEBI:18608"/>
        <dbReference type="ChEBI" id="CHEBI:57453"/>
        <dbReference type="ChEBI" id="CHEBI:57844"/>
        <dbReference type="ChEBI" id="CHEBI:58199"/>
        <dbReference type="EC" id="2.1.1.13"/>
    </reaction>
</comment>
<evidence type="ECO:0000313" key="25">
    <source>
        <dbReference type="EMBL" id="OBQ55642.1"/>
    </source>
</evidence>
<evidence type="ECO:0000256" key="20">
    <source>
        <dbReference type="PROSITE-ProRule" id="PRU00333"/>
    </source>
</evidence>
<dbReference type="GO" id="GO:0046872">
    <property type="term" value="F:metal ion binding"/>
    <property type="evidence" value="ECO:0007669"/>
    <property type="project" value="UniProtKB-KW"/>
</dbReference>
<protein>
    <recommendedName>
        <fullName evidence="8">Methionine synthase</fullName>
        <ecNumber evidence="7">2.1.1.13</ecNumber>
    </recommendedName>
    <alternativeName>
        <fullName evidence="19">5-methyltetrahydrofolate--homocysteine methyltransferase</fullName>
    </alternativeName>
</protein>
<dbReference type="Pfam" id="PF00809">
    <property type="entry name" value="Pterin_bind"/>
    <property type="match status" value="1"/>
</dbReference>
<dbReference type="PIRSF" id="PIRSF037472">
    <property type="entry name" value="DHPS_mtfrase"/>
    <property type="match status" value="1"/>
</dbReference>
<evidence type="ECO:0000256" key="19">
    <source>
        <dbReference type="ARBA" id="ARBA00031040"/>
    </source>
</evidence>
<dbReference type="InterPro" id="IPR003759">
    <property type="entry name" value="Cbl-bd_cap"/>
</dbReference>
<proteinExistence type="inferred from homology"/>
<comment type="similarity">
    <text evidence="5">Belongs to the vitamin-B12 dependent methionine synthase family.</text>
</comment>
<comment type="pathway">
    <text evidence="4">Amino-acid biosynthesis; L-methionine biosynthesis via de novo pathway; L-methionine from L-homocysteine (MetH route): step 1/1.</text>
</comment>
<evidence type="ECO:0000256" key="16">
    <source>
        <dbReference type="ARBA" id="ARBA00023167"/>
    </source>
</evidence>
<dbReference type="SUPFAM" id="SSF51717">
    <property type="entry name" value="Dihydropteroate synthetase-like"/>
    <property type="match status" value="1"/>
</dbReference>
<evidence type="ECO:0000313" key="26">
    <source>
        <dbReference type="Proteomes" id="UP000091979"/>
    </source>
</evidence>
<dbReference type="Pfam" id="PF02310">
    <property type="entry name" value="B12-binding"/>
    <property type="match status" value="1"/>
</dbReference>
<dbReference type="GO" id="GO:0046653">
    <property type="term" value="P:tetrahydrofolate metabolic process"/>
    <property type="evidence" value="ECO:0007669"/>
    <property type="project" value="TreeGrafter"/>
</dbReference>
<dbReference type="UniPathway" id="UPA00051">
    <property type="reaction ID" value="UER00081"/>
</dbReference>
<dbReference type="PROSITE" id="PS51337">
    <property type="entry name" value="B12_BINDING_NTER"/>
    <property type="match status" value="1"/>
</dbReference>
<evidence type="ECO:0000256" key="5">
    <source>
        <dbReference type="ARBA" id="ARBA00010398"/>
    </source>
</evidence>
<feature type="domain" description="B12-binding" evidence="23">
    <location>
        <begin position="681"/>
        <end position="804"/>
    </location>
</feature>
<evidence type="ECO:0000256" key="18">
    <source>
        <dbReference type="ARBA" id="ARBA00025552"/>
    </source>
</evidence>
<evidence type="ECO:0000256" key="17">
    <source>
        <dbReference type="ARBA" id="ARBA00023285"/>
    </source>
</evidence>
<dbReference type="InterPro" id="IPR017215">
    <property type="entry name" value="MetH_bac"/>
</dbReference>
<comment type="similarity">
    <text evidence="6">Belongs to the methylamine corrinoid protein family.</text>
</comment>
<dbReference type="GO" id="GO:0050667">
    <property type="term" value="P:homocysteine metabolic process"/>
    <property type="evidence" value="ECO:0007669"/>
    <property type="project" value="TreeGrafter"/>
</dbReference>
<dbReference type="SUPFAM" id="SSF47644">
    <property type="entry name" value="Methionine synthase domain"/>
    <property type="match status" value="1"/>
</dbReference>
<comment type="cofactor">
    <cofactor evidence="2 20">
        <name>Zn(2+)</name>
        <dbReference type="ChEBI" id="CHEBI:29105"/>
    </cofactor>
</comment>
<keyword evidence="15 20" id="KW-0862">Zinc</keyword>
<comment type="function">
    <text evidence="18">Catalyzes the transfer of a methyl group from methyl-cobalamin to homocysteine, yielding enzyme-bound cob(I)alamin and methionine. Subsequently, remethylates the cofactor using methyltetrahydrofolate.</text>
</comment>
<dbReference type="GO" id="GO:0008705">
    <property type="term" value="F:methionine synthase activity"/>
    <property type="evidence" value="ECO:0007669"/>
    <property type="project" value="UniProtKB-EC"/>
</dbReference>
<evidence type="ECO:0000256" key="7">
    <source>
        <dbReference type="ARBA" id="ARBA00012032"/>
    </source>
</evidence>
<comment type="cofactor">
    <cofactor evidence="3">
        <name>methylcob(III)alamin</name>
        <dbReference type="ChEBI" id="CHEBI:28115"/>
    </cofactor>
</comment>
<dbReference type="PROSITE" id="PS50972">
    <property type="entry name" value="PTERIN_BINDING"/>
    <property type="match status" value="1"/>
</dbReference>
<evidence type="ECO:0000256" key="15">
    <source>
        <dbReference type="ARBA" id="ARBA00022833"/>
    </source>
</evidence>
<evidence type="ECO:0000259" key="23">
    <source>
        <dbReference type="PROSITE" id="PS51332"/>
    </source>
</evidence>
<gene>
    <name evidence="25" type="ORF">SP90_03125</name>
</gene>
<dbReference type="InterPro" id="IPR036589">
    <property type="entry name" value="HCY_dom_sf"/>
</dbReference>
<evidence type="ECO:0000256" key="10">
    <source>
        <dbReference type="ARBA" id="ARBA00022605"/>
    </source>
</evidence>
<dbReference type="Gene3D" id="3.20.20.330">
    <property type="entry name" value="Homocysteine-binding-like domain"/>
    <property type="match status" value="1"/>
</dbReference>
<evidence type="ECO:0000256" key="1">
    <source>
        <dbReference type="ARBA" id="ARBA00001700"/>
    </source>
</evidence>
<dbReference type="EMBL" id="JXMS01000004">
    <property type="protein sequence ID" value="OBQ55642.1"/>
    <property type="molecule type" value="Genomic_DNA"/>
</dbReference>
<evidence type="ECO:0000259" key="22">
    <source>
        <dbReference type="PROSITE" id="PS50972"/>
    </source>
</evidence>
<keyword evidence="14 20" id="KW-0479">Metal-binding</keyword>
<dbReference type="RefSeq" id="WP_066852479.1">
    <property type="nucleotide sequence ID" value="NZ_JXMS01000004.1"/>
</dbReference>
<feature type="binding site" evidence="20">
    <location>
        <position position="272"/>
    </location>
    <ligand>
        <name>Zn(2+)</name>
        <dbReference type="ChEBI" id="CHEBI:29105"/>
    </ligand>
</feature>
<dbReference type="InterPro" id="IPR006158">
    <property type="entry name" value="Cobalamin-bd"/>
</dbReference>
<dbReference type="InterPro" id="IPR011005">
    <property type="entry name" value="Dihydropteroate_synth-like_sf"/>
</dbReference>
<dbReference type="FunFam" id="3.40.50.280:FF:000003">
    <property type="entry name" value="Dimethylamine methyltransferase corrinoid protein"/>
    <property type="match status" value="1"/>
</dbReference>
<dbReference type="Gene3D" id="3.40.50.280">
    <property type="entry name" value="Cobalamin-binding domain"/>
    <property type="match status" value="1"/>
</dbReference>
<evidence type="ECO:0000256" key="2">
    <source>
        <dbReference type="ARBA" id="ARBA00001947"/>
    </source>
</evidence>
<keyword evidence="16" id="KW-0486">Methionine biosynthesis</keyword>
<dbReference type="Proteomes" id="UP000091979">
    <property type="component" value="Unassembled WGS sequence"/>
</dbReference>
<dbReference type="SMART" id="SM01018">
    <property type="entry name" value="B12-binding_2"/>
    <property type="match status" value="1"/>
</dbReference>
<reference evidence="25 26" key="1">
    <citation type="submission" date="2015-01" db="EMBL/GenBank/DDBJ databases">
        <title>Desulfovibrio sp. JC271 draft genome sequence.</title>
        <authorList>
            <person name="Shivani Y."/>
            <person name="Subhash Y."/>
            <person name="Sasikala C."/>
            <person name="Ramana C.V."/>
        </authorList>
    </citation>
    <scope>NUCLEOTIDE SEQUENCE [LARGE SCALE GENOMIC DNA]</scope>
    <source>
        <strain evidence="25 26">JC271</strain>
    </source>
</reference>
<dbReference type="InterPro" id="IPR003726">
    <property type="entry name" value="HCY_dom"/>
</dbReference>
<accession>A0A1B7XJD9</accession>
<dbReference type="PANTHER" id="PTHR45833:SF1">
    <property type="entry name" value="METHIONINE SYNTHASE"/>
    <property type="match status" value="1"/>
</dbReference>
<dbReference type="Pfam" id="PF02574">
    <property type="entry name" value="S-methyl_trans"/>
    <property type="match status" value="1"/>
</dbReference>
<dbReference type="PROSITE" id="PS50970">
    <property type="entry name" value="HCY"/>
    <property type="match status" value="1"/>
</dbReference>
<organism evidence="25 26">
    <name type="scientific">Halodesulfovibrio spirochaetisodalis</name>
    <dbReference type="NCBI Taxonomy" id="1560234"/>
    <lineage>
        <taxon>Bacteria</taxon>
        <taxon>Pseudomonadati</taxon>
        <taxon>Thermodesulfobacteriota</taxon>
        <taxon>Desulfovibrionia</taxon>
        <taxon>Desulfovibrionales</taxon>
        <taxon>Desulfovibrionaceae</taxon>
        <taxon>Halodesulfovibrio</taxon>
    </lineage>
</organism>
<keyword evidence="12 20" id="KW-0808">Transferase</keyword>
<dbReference type="SUPFAM" id="SSF82282">
    <property type="entry name" value="Homocysteine S-methyltransferase"/>
    <property type="match status" value="1"/>
</dbReference>
<dbReference type="PATRIC" id="fig|1560234.3.peg.2492"/>
<dbReference type="AlphaFoldDB" id="A0A1B7XJD9"/>
<keyword evidence="10" id="KW-0028">Amino-acid biosynthesis</keyword>
<keyword evidence="9 20" id="KW-0489">Methyltransferase</keyword>
<evidence type="ECO:0000256" key="8">
    <source>
        <dbReference type="ARBA" id="ARBA00013998"/>
    </source>
</evidence>
<sequence length="804" mass="84875">MADFRSALSSGEFIFFDGAMGTMLQARGLTAGVSPEVWCMSNPEVLQGVHCDYARAGATVLTTNTFGGTSFKLPEGMDVVGFNREMAAAAKRAAVESGREAYVAGSVGPTGHFLRPLGDLEFSELVDAYKEQITGLVEGGIDLVLCETHFDVAELRAAVVAAREVCDLPVGASMTFENGMSLTGSSPEVFVETMLNMGVDFVATNCSAGPEQMVSVVQEMLEFATVPVLVMPNAGLPELDEDGNTVFRLDPESFAAQTKVFAEMGARCLGGCCGTSPDHIAALVAAVADLKAKPVLRESDCFCLTSRSQAVRFGFEHPARIIGERINPTGKKQLIAELQNGQLTSALLFAQEQLDCGAPVLDVNVGAPMVDETVILPELLGKLVSQFPIPLAIDSSNMDAVEAALKIYPASALVNSISGEEGRLERLGPLCKKYGAPFIMLPLTGSKLPVSAKDRIAIIDSMLEKVDGMGIPRRLVIVDVLALAVSSKPEAALACLETVEYCTSIGLPTTIGLSNISFGLPARPLLNGTFLAMAVAKGLSSCIAHPGNPQICETLAAAEVLLGRDENAAQFIAGFSEWKAGSGTVVAGGSVSSSAATTVFEAVVKGDKDAIIALVEKELEKGLEPFAVVNEMLIPAITEVGVKYERKEYFLPQLLRSAETMQHGFSLLRPLLEKDAAATVRPKVIMATVEGDIHDIGKNIVCLMLGNHGFDVVDLGKDVKADTIVDAAAEHDAKIIGLSALMTTTMVRMEDTVALLKERGMDDVKVMVGGAVVTAAFAETIGAHGYSEDAVSAVRVAQSFLEEK</sequence>
<feature type="domain" description="Hcy-binding" evidence="21">
    <location>
        <begin position="2"/>
        <end position="287"/>
    </location>
</feature>
<dbReference type="EC" id="2.1.1.13" evidence="7"/>
<evidence type="ECO:0000256" key="12">
    <source>
        <dbReference type="ARBA" id="ARBA00022679"/>
    </source>
</evidence>
<dbReference type="OrthoDB" id="9803687at2"/>
<dbReference type="InterPro" id="IPR036724">
    <property type="entry name" value="Cobalamin-bd_sf"/>
</dbReference>
<comment type="caution">
    <text evidence="25">The sequence shown here is derived from an EMBL/GenBank/DDBJ whole genome shotgun (WGS) entry which is preliminary data.</text>
</comment>
<name>A0A1B7XJD9_9BACT</name>
<evidence type="ECO:0000256" key="6">
    <source>
        <dbReference type="ARBA" id="ARBA00010854"/>
    </source>
</evidence>
<evidence type="ECO:0000256" key="14">
    <source>
        <dbReference type="ARBA" id="ARBA00022723"/>
    </source>
</evidence>
<dbReference type="GO" id="GO:0032259">
    <property type="term" value="P:methylation"/>
    <property type="evidence" value="ECO:0007669"/>
    <property type="project" value="UniProtKB-KW"/>
</dbReference>
<dbReference type="CDD" id="cd02070">
    <property type="entry name" value="corrinoid_protein_B12-BD"/>
    <property type="match status" value="1"/>
</dbReference>
<evidence type="ECO:0000256" key="13">
    <source>
        <dbReference type="ARBA" id="ARBA00022691"/>
    </source>
</evidence>
<dbReference type="Pfam" id="PF02607">
    <property type="entry name" value="B12-binding_2"/>
    <property type="match status" value="1"/>
</dbReference>
<dbReference type="InterPro" id="IPR000489">
    <property type="entry name" value="Pterin-binding_dom"/>
</dbReference>
<feature type="binding site" evidence="20">
    <location>
        <position position="273"/>
    </location>
    <ligand>
        <name>Zn(2+)</name>
        <dbReference type="ChEBI" id="CHEBI:29105"/>
    </ligand>
</feature>
<dbReference type="PANTHER" id="PTHR45833">
    <property type="entry name" value="METHIONINE SYNTHASE"/>
    <property type="match status" value="1"/>
</dbReference>
<feature type="domain" description="B12-binding N-terminal" evidence="24">
    <location>
        <begin position="586"/>
        <end position="680"/>
    </location>
</feature>
<dbReference type="SUPFAM" id="SSF52242">
    <property type="entry name" value="Cobalamin (vitamin B12)-binding domain"/>
    <property type="match status" value="1"/>
</dbReference>
<evidence type="ECO:0000256" key="9">
    <source>
        <dbReference type="ARBA" id="ARBA00022603"/>
    </source>
</evidence>
<keyword evidence="13" id="KW-0949">S-adenosyl-L-methionine</keyword>
<dbReference type="Gene3D" id="1.10.1240.10">
    <property type="entry name" value="Methionine synthase domain"/>
    <property type="match status" value="1"/>
</dbReference>
<evidence type="ECO:0000259" key="21">
    <source>
        <dbReference type="PROSITE" id="PS50970"/>
    </source>
</evidence>
<dbReference type="InterPro" id="IPR036594">
    <property type="entry name" value="Meth_synthase_dom"/>
</dbReference>
<feature type="binding site" evidence="20">
    <location>
        <position position="206"/>
    </location>
    <ligand>
        <name>Zn(2+)</name>
        <dbReference type="ChEBI" id="CHEBI:29105"/>
    </ligand>
</feature>
<keyword evidence="17" id="KW-0170">Cobalt</keyword>
<dbReference type="InterPro" id="IPR050554">
    <property type="entry name" value="Met_Synthase/Corrinoid"/>
</dbReference>
<dbReference type="GO" id="GO:0005829">
    <property type="term" value="C:cytosol"/>
    <property type="evidence" value="ECO:0007669"/>
    <property type="project" value="TreeGrafter"/>
</dbReference>
<evidence type="ECO:0000256" key="11">
    <source>
        <dbReference type="ARBA" id="ARBA00022628"/>
    </source>
</evidence>
<dbReference type="Gene3D" id="3.20.20.20">
    <property type="entry name" value="Dihydropteroate synthase-like"/>
    <property type="match status" value="1"/>
</dbReference>
<evidence type="ECO:0000256" key="4">
    <source>
        <dbReference type="ARBA" id="ARBA00005178"/>
    </source>
</evidence>